<dbReference type="Proteomes" id="UP000253490">
    <property type="component" value="Unassembled WGS sequence"/>
</dbReference>
<sequence length="50" mass="5578">MRSNKLSMEMFKLILLIGVADVFIILGCYIIPSLLLDGIKSLELFSAMIC</sequence>
<accession>A0A366I9K9</accession>
<keyword evidence="1" id="KW-0812">Transmembrane</keyword>
<keyword evidence="3" id="KW-1185">Reference proteome</keyword>
<name>A0A366I9K9_9FIRM</name>
<feature type="transmembrane region" description="Helical" evidence="1">
    <location>
        <begin position="12"/>
        <end position="35"/>
    </location>
</feature>
<dbReference type="EMBL" id="QNRX01000006">
    <property type="protein sequence ID" value="RBP66031.1"/>
    <property type="molecule type" value="Genomic_DNA"/>
</dbReference>
<dbReference type="AlphaFoldDB" id="A0A366I9K9"/>
<dbReference type="RefSeq" id="WP_170128202.1">
    <property type="nucleotide sequence ID" value="NZ_QNRX01000006.1"/>
</dbReference>
<comment type="caution">
    <text evidence="2">The sequence shown here is derived from an EMBL/GenBank/DDBJ whole genome shotgun (WGS) entry which is preliminary data.</text>
</comment>
<gene>
    <name evidence="2" type="ORF">DES36_106144</name>
</gene>
<evidence type="ECO:0000313" key="3">
    <source>
        <dbReference type="Proteomes" id="UP000253490"/>
    </source>
</evidence>
<evidence type="ECO:0000256" key="1">
    <source>
        <dbReference type="SAM" id="Phobius"/>
    </source>
</evidence>
<reference evidence="2 3" key="1">
    <citation type="submission" date="2018-06" db="EMBL/GenBank/DDBJ databases">
        <title>Genomic Encyclopedia of Type Strains, Phase IV (KMG-IV): sequencing the most valuable type-strain genomes for metagenomic binning, comparative biology and taxonomic classification.</title>
        <authorList>
            <person name="Goeker M."/>
        </authorList>
    </citation>
    <scope>NUCLEOTIDE SEQUENCE [LARGE SCALE GENOMIC DNA]</scope>
    <source>
        <strain evidence="2 3">DSM 22112</strain>
    </source>
</reference>
<evidence type="ECO:0000313" key="2">
    <source>
        <dbReference type="EMBL" id="RBP66031.1"/>
    </source>
</evidence>
<proteinExistence type="predicted"/>
<organism evidence="2 3">
    <name type="scientific">Alkalibaculum bacchi</name>
    <dbReference type="NCBI Taxonomy" id="645887"/>
    <lineage>
        <taxon>Bacteria</taxon>
        <taxon>Bacillati</taxon>
        <taxon>Bacillota</taxon>
        <taxon>Clostridia</taxon>
        <taxon>Eubacteriales</taxon>
        <taxon>Eubacteriaceae</taxon>
        <taxon>Alkalibaculum</taxon>
    </lineage>
</organism>
<keyword evidence="1" id="KW-1133">Transmembrane helix</keyword>
<protein>
    <submittedName>
        <fullName evidence="2">Uncharacterized protein</fullName>
    </submittedName>
</protein>
<keyword evidence="1" id="KW-0472">Membrane</keyword>